<evidence type="ECO:0000256" key="5">
    <source>
        <dbReference type="ARBA" id="ARBA00022432"/>
    </source>
</evidence>
<evidence type="ECO:0000256" key="3">
    <source>
        <dbReference type="ARBA" id="ARBA00004939"/>
    </source>
</evidence>
<dbReference type="Proteomes" id="UP001155128">
    <property type="component" value="Unassembled WGS sequence"/>
</dbReference>
<dbReference type="SUPFAM" id="SSF51351">
    <property type="entry name" value="Triosephosphate isomerase (TIM)"/>
    <property type="match status" value="1"/>
</dbReference>
<proteinExistence type="inferred from homology"/>
<feature type="active site" description="Electrophile" evidence="9">
    <location>
        <position position="93"/>
    </location>
</feature>
<evidence type="ECO:0000256" key="4">
    <source>
        <dbReference type="ARBA" id="ARBA00007422"/>
    </source>
</evidence>
<dbReference type="InterPro" id="IPR000652">
    <property type="entry name" value="Triosephosphate_isomerase"/>
</dbReference>
<evidence type="ECO:0000313" key="11">
    <source>
        <dbReference type="EMBL" id="MCM8557003.1"/>
    </source>
</evidence>
<keyword evidence="6 9" id="KW-0963">Cytoplasm</keyword>
<dbReference type="InterPro" id="IPR020861">
    <property type="entry name" value="Triosephosphate_isomerase_AS"/>
</dbReference>
<dbReference type="AlphaFoldDB" id="A0A9X2J183"/>
<comment type="pathway">
    <text evidence="2 9 10">Carbohydrate degradation; glycolysis; D-glyceraldehyde 3-phosphate from glycerone phosphate: step 1/1.</text>
</comment>
<comment type="caution">
    <text evidence="11">The sequence shown here is derived from an EMBL/GenBank/DDBJ whole genome shotgun (WGS) entry which is preliminary data.</text>
</comment>
<evidence type="ECO:0000256" key="8">
    <source>
        <dbReference type="ARBA" id="ARBA00023235"/>
    </source>
</evidence>
<dbReference type="GO" id="GO:0046166">
    <property type="term" value="P:glyceraldehyde-3-phosphate biosynthetic process"/>
    <property type="evidence" value="ECO:0007669"/>
    <property type="project" value="TreeGrafter"/>
</dbReference>
<dbReference type="InterPro" id="IPR022896">
    <property type="entry name" value="TrioseP_Isoase_bac/euk"/>
</dbReference>
<sequence>MARRMFVAGNWKMHGTRADVGQITAISIDCETLKQTDVALCVPSTLITRAVAAAPGFTIGAQDVHHESKGAFTGSVSAEMVRDAGAKLTIVGHSERREGLGETNEDVRAKAELAINMGMRVILCVGESLKVRETGQALRHVEEQLKASLPDMVTAPLHLSIAYEPIWAIGTGKVAEVGDIAAMHNRIRNALEQTYGEGHSSIRILYGGSVKGSNAREIFTTEGVDGALVGGASLTAEDFMPIVEAAEAR</sequence>
<evidence type="ECO:0000256" key="10">
    <source>
        <dbReference type="RuleBase" id="RU363013"/>
    </source>
</evidence>
<evidence type="ECO:0000256" key="1">
    <source>
        <dbReference type="ARBA" id="ARBA00000148"/>
    </source>
</evidence>
<dbReference type="PROSITE" id="PS51440">
    <property type="entry name" value="TIM_2"/>
    <property type="match status" value="1"/>
</dbReference>
<dbReference type="PANTHER" id="PTHR21139:SF42">
    <property type="entry name" value="TRIOSEPHOSPHATE ISOMERASE"/>
    <property type="match status" value="1"/>
</dbReference>
<evidence type="ECO:0000256" key="6">
    <source>
        <dbReference type="ARBA" id="ARBA00022490"/>
    </source>
</evidence>
<feature type="binding site" evidence="9">
    <location>
        <position position="170"/>
    </location>
    <ligand>
        <name>substrate</name>
    </ligand>
</feature>
<keyword evidence="8 9" id="KW-0413">Isomerase</keyword>
<keyword evidence="5 9" id="KW-0312">Gluconeogenesis</keyword>
<comment type="pathway">
    <text evidence="3">Carbohydrate metabolism; erythritol degradation.</text>
</comment>
<reference evidence="11" key="1">
    <citation type="submission" date="2022-06" db="EMBL/GenBank/DDBJ databases">
        <title>Sphingomicrobium sedimins sp. nov., a marine bacterium isolated from tidal flat.</title>
        <authorList>
            <person name="Kim C.-H."/>
            <person name="Yoo Y."/>
            <person name="Kim J.-J."/>
        </authorList>
    </citation>
    <scope>NUCLEOTIDE SEQUENCE</scope>
    <source>
        <strain evidence="11">GRR-S6-50</strain>
    </source>
</reference>
<evidence type="ECO:0000313" key="12">
    <source>
        <dbReference type="Proteomes" id="UP001155128"/>
    </source>
</evidence>
<dbReference type="Pfam" id="PF00121">
    <property type="entry name" value="TIM"/>
    <property type="match status" value="1"/>
</dbReference>
<evidence type="ECO:0000256" key="7">
    <source>
        <dbReference type="ARBA" id="ARBA00023152"/>
    </source>
</evidence>
<feature type="active site" description="Proton acceptor" evidence="9">
    <location>
        <position position="164"/>
    </location>
</feature>
<keyword evidence="7 9" id="KW-0324">Glycolysis</keyword>
<dbReference type="HAMAP" id="MF_00147_B">
    <property type="entry name" value="TIM_B"/>
    <property type="match status" value="1"/>
</dbReference>
<comment type="subcellular location">
    <subcellularLocation>
        <location evidence="9 10">Cytoplasm</location>
    </subcellularLocation>
</comment>
<dbReference type="NCBIfam" id="TIGR00419">
    <property type="entry name" value="tim"/>
    <property type="match status" value="1"/>
</dbReference>
<gene>
    <name evidence="9 11" type="primary">tpiA</name>
    <name evidence="11" type="ORF">NDO55_04120</name>
</gene>
<dbReference type="GO" id="GO:0004807">
    <property type="term" value="F:triose-phosphate isomerase activity"/>
    <property type="evidence" value="ECO:0007669"/>
    <property type="project" value="UniProtKB-UniRule"/>
</dbReference>
<feature type="binding site" evidence="9">
    <location>
        <begin position="230"/>
        <end position="231"/>
    </location>
    <ligand>
        <name>substrate</name>
    </ligand>
</feature>
<comment type="function">
    <text evidence="9">Involved in the gluconeogenesis. Catalyzes stereospecifically the conversion of dihydroxyacetone phosphate (DHAP) to D-glyceraldehyde-3-phosphate (G3P).</text>
</comment>
<dbReference type="GO" id="GO:0019563">
    <property type="term" value="P:glycerol catabolic process"/>
    <property type="evidence" value="ECO:0007669"/>
    <property type="project" value="TreeGrafter"/>
</dbReference>
<dbReference type="RefSeq" id="WP_252112691.1">
    <property type="nucleotide sequence ID" value="NZ_JAMSHT010000001.1"/>
</dbReference>
<dbReference type="EMBL" id="JAMSHT010000001">
    <property type="protein sequence ID" value="MCM8557003.1"/>
    <property type="molecule type" value="Genomic_DNA"/>
</dbReference>
<evidence type="ECO:0000256" key="2">
    <source>
        <dbReference type="ARBA" id="ARBA00004680"/>
    </source>
</evidence>
<dbReference type="GO" id="GO:0005829">
    <property type="term" value="C:cytosol"/>
    <property type="evidence" value="ECO:0007669"/>
    <property type="project" value="TreeGrafter"/>
</dbReference>
<dbReference type="GO" id="GO:0006094">
    <property type="term" value="P:gluconeogenesis"/>
    <property type="evidence" value="ECO:0007669"/>
    <property type="project" value="UniProtKB-UniRule"/>
</dbReference>
<dbReference type="PANTHER" id="PTHR21139">
    <property type="entry name" value="TRIOSEPHOSPHATE ISOMERASE"/>
    <property type="match status" value="1"/>
</dbReference>
<keyword evidence="12" id="KW-1185">Reference proteome</keyword>
<comment type="similarity">
    <text evidence="4 9 10">Belongs to the triosephosphate isomerase family.</text>
</comment>
<dbReference type="FunFam" id="3.20.20.70:FF:000016">
    <property type="entry name" value="Triosephosphate isomerase"/>
    <property type="match status" value="1"/>
</dbReference>
<comment type="pathway">
    <text evidence="9 10">Carbohydrate biosynthesis; gluconeogenesis.</text>
</comment>
<accession>A0A9X2J183</accession>
<dbReference type="Gene3D" id="3.20.20.70">
    <property type="entry name" value="Aldolase class I"/>
    <property type="match status" value="1"/>
</dbReference>
<comment type="catalytic activity">
    <reaction evidence="9 10">
        <text>D-glyceraldehyde 3-phosphate = dihydroxyacetone phosphate</text>
        <dbReference type="Rhea" id="RHEA:18585"/>
        <dbReference type="ChEBI" id="CHEBI:57642"/>
        <dbReference type="ChEBI" id="CHEBI:59776"/>
        <dbReference type="EC" id="5.3.1.1"/>
    </reaction>
</comment>
<dbReference type="EC" id="5.3.1.1" evidence="9 10"/>
<dbReference type="GO" id="GO:0006096">
    <property type="term" value="P:glycolytic process"/>
    <property type="evidence" value="ECO:0007669"/>
    <property type="project" value="UniProtKB-UniRule"/>
</dbReference>
<comment type="catalytic activity">
    <reaction evidence="1">
        <text>L-erythrulose 1-phosphate = D-erythrulose 4-phosphate</text>
        <dbReference type="Rhea" id="RHEA:49588"/>
        <dbReference type="ChEBI" id="CHEBI:58002"/>
        <dbReference type="ChEBI" id="CHEBI:90796"/>
        <dbReference type="EC" id="5.3.1.33"/>
    </reaction>
</comment>
<feature type="binding site" evidence="9">
    <location>
        <position position="209"/>
    </location>
    <ligand>
        <name>substrate</name>
    </ligand>
</feature>
<comment type="subunit">
    <text evidence="9 10">Homodimer.</text>
</comment>
<dbReference type="PROSITE" id="PS00171">
    <property type="entry name" value="TIM_1"/>
    <property type="match status" value="1"/>
</dbReference>
<dbReference type="InterPro" id="IPR035990">
    <property type="entry name" value="TIM_sf"/>
</dbReference>
<dbReference type="InterPro" id="IPR013785">
    <property type="entry name" value="Aldolase_TIM"/>
</dbReference>
<feature type="binding site" evidence="9">
    <location>
        <begin position="10"/>
        <end position="12"/>
    </location>
    <ligand>
        <name>substrate</name>
    </ligand>
</feature>
<protein>
    <recommendedName>
        <fullName evidence="9 10">Triosephosphate isomerase</fullName>
        <shortName evidence="9">TIM</shortName>
        <shortName evidence="9">TPI</shortName>
        <ecNumber evidence="9 10">5.3.1.1</ecNumber>
    </recommendedName>
    <alternativeName>
        <fullName evidence="9">Triose-phosphate isomerase</fullName>
    </alternativeName>
</protein>
<dbReference type="CDD" id="cd00311">
    <property type="entry name" value="TIM"/>
    <property type="match status" value="1"/>
</dbReference>
<organism evidence="11 12">
    <name type="scientific">Sphingomicrobium sediminis</name>
    <dbReference type="NCBI Taxonomy" id="2950949"/>
    <lineage>
        <taxon>Bacteria</taxon>
        <taxon>Pseudomonadati</taxon>
        <taxon>Pseudomonadota</taxon>
        <taxon>Alphaproteobacteria</taxon>
        <taxon>Sphingomonadales</taxon>
        <taxon>Sphingomonadaceae</taxon>
        <taxon>Sphingomicrobium</taxon>
    </lineage>
</organism>
<name>A0A9X2J183_9SPHN</name>
<evidence type="ECO:0000256" key="9">
    <source>
        <dbReference type="HAMAP-Rule" id="MF_00147"/>
    </source>
</evidence>